<evidence type="ECO:0000313" key="2">
    <source>
        <dbReference type="EMBL" id="KIG12353.1"/>
    </source>
</evidence>
<dbReference type="AlphaFoldDB" id="A0A0C1ZMR9"/>
<evidence type="ECO:0000313" key="3">
    <source>
        <dbReference type="Proteomes" id="UP000031599"/>
    </source>
</evidence>
<sequence length="186" mass="21073">MNELKIGFIGTHGVGKTTLCYGLASRLKARDVVLDIVHEVARRCPLPINERTSVAAQSWILHTQISDELVASARHPVVICDRSVLDNYVYLLLSGGRQAGLDAMVAWWLGTYDRLIYVPIVEAPHADGMRSTDLAFQRAVDERLLRELDERYVGALRLQPSAREQWLDIVEDEILERLQSRQLKLL</sequence>
<comment type="caution">
    <text evidence="2">The sequence shown here is derived from an EMBL/GenBank/DDBJ whole genome shotgun (WGS) entry which is preliminary data.</text>
</comment>
<organism evidence="2 3">
    <name type="scientific">Enhygromyxa salina</name>
    <dbReference type="NCBI Taxonomy" id="215803"/>
    <lineage>
        <taxon>Bacteria</taxon>
        <taxon>Pseudomonadati</taxon>
        <taxon>Myxococcota</taxon>
        <taxon>Polyangia</taxon>
        <taxon>Nannocystales</taxon>
        <taxon>Nannocystaceae</taxon>
        <taxon>Enhygromyxa</taxon>
    </lineage>
</organism>
<dbReference type="InterPro" id="IPR027417">
    <property type="entry name" value="P-loop_NTPase"/>
</dbReference>
<evidence type="ECO:0000259" key="1">
    <source>
        <dbReference type="Pfam" id="PF13521"/>
    </source>
</evidence>
<dbReference type="InterPro" id="IPR038727">
    <property type="entry name" value="NadR/Ttd14_AAA_dom"/>
</dbReference>
<feature type="domain" description="NadR/Ttd14 AAA" evidence="1">
    <location>
        <begin position="5"/>
        <end position="155"/>
    </location>
</feature>
<gene>
    <name evidence="2" type="ORF">DB30_01544</name>
</gene>
<dbReference type="Gene3D" id="3.40.50.300">
    <property type="entry name" value="P-loop containing nucleotide triphosphate hydrolases"/>
    <property type="match status" value="1"/>
</dbReference>
<dbReference type="RefSeq" id="WP_052557871.1">
    <property type="nucleotide sequence ID" value="NZ_JMCC02000135.1"/>
</dbReference>
<protein>
    <recommendedName>
        <fullName evidence="1">NadR/Ttd14 AAA domain-containing protein</fullName>
    </recommendedName>
</protein>
<dbReference type="EMBL" id="JMCC02000135">
    <property type="protein sequence ID" value="KIG12353.1"/>
    <property type="molecule type" value="Genomic_DNA"/>
</dbReference>
<dbReference type="Pfam" id="PF13521">
    <property type="entry name" value="AAA_28"/>
    <property type="match status" value="1"/>
</dbReference>
<reference evidence="2 3" key="1">
    <citation type="submission" date="2014-12" db="EMBL/GenBank/DDBJ databases">
        <title>Genome assembly of Enhygromyxa salina DSM 15201.</title>
        <authorList>
            <person name="Sharma G."/>
            <person name="Subramanian S."/>
        </authorList>
    </citation>
    <scope>NUCLEOTIDE SEQUENCE [LARGE SCALE GENOMIC DNA]</scope>
    <source>
        <strain evidence="2 3">DSM 15201</strain>
    </source>
</reference>
<name>A0A0C1ZMR9_9BACT</name>
<dbReference type="SUPFAM" id="SSF52540">
    <property type="entry name" value="P-loop containing nucleoside triphosphate hydrolases"/>
    <property type="match status" value="1"/>
</dbReference>
<dbReference type="Proteomes" id="UP000031599">
    <property type="component" value="Unassembled WGS sequence"/>
</dbReference>
<accession>A0A0C1ZMR9</accession>
<proteinExistence type="predicted"/>